<dbReference type="Gene3D" id="1.10.290.10">
    <property type="entry name" value="Topoisomerase I, domain 4"/>
    <property type="match status" value="1"/>
</dbReference>
<evidence type="ECO:0000256" key="4">
    <source>
        <dbReference type="ARBA" id="ARBA00022842"/>
    </source>
</evidence>
<comment type="catalytic activity">
    <reaction evidence="1 8">
        <text>ATP-independent breakage of single-stranded DNA, followed by passage and rejoining.</text>
        <dbReference type="EC" id="5.6.2.1"/>
    </reaction>
</comment>
<dbReference type="PANTHER" id="PTHR42785:SF1">
    <property type="entry name" value="DNA TOPOISOMERASE"/>
    <property type="match status" value="1"/>
</dbReference>
<evidence type="ECO:0000259" key="9">
    <source>
        <dbReference type="PROSITE" id="PS50880"/>
    </source>
</evidence>
<comment type="function">
    <text evidence="8">Releases the supercoiling and torsional tension of DNA, which is introduced during the DNA replication and transcription, by transiently cleaving and rejoining one strand of the DNA duplex. Introduces a single-strand break via transesterification at a target site in duplex DNA. The scissile phosphodiester is attacked by the catalytic tyrosine of the enzyme, resulting in the formation of a DNA-(5'-phosphotyrosyl)-enzyme intermediate and the expulsion of a 3'-OH DNA strand. The free DNA strand then undergoes passage around the unbroken strand, thus removing DNA supercoils. Finally, in the religation step, the DNA 3'-OH attacks the covalent intermediate to expel the active-site tyrosine and restore the DNA phosphodiester backbone.</text>
</comment>
<feature type="site" description="Interaction with DNA" evidence="8">
    <location>
        <position position="31"/>
    </location>
</feature>
<evidence type="ECO:0000313" key="11">
    <source>
        <dbReference type="EMBL" id="KKU40922.1"/>
    </source>
</evidence>
<dbReference type="Proteomes" id="UP000034795">
    <property type="component" value="Unassembled WGS sequence"/>
</dbReference>
<dbReference type="InterPro" id="IPR003601">
    <property type="entry name" value="Topo_IA_2"/>
</dbReference>
<dbReference type="InterPro" id="IPR013826">
    <property type="entry name" value="Topo_IA_cen_sub3"/>
</dbReference>
<dbReference type="InterPro" id="IPR000380">
    <property type="entry name" value="Topo_IA"/>
</dbReference>
<dbReference type="SMART" id="SM00437">
    <property type="entry name" value="TOP1Ac"/>
    <property type="match status" value="1"/>
</dbReference>
<dbReference type="HAMAP" id="MF_00952">
    <property type="entry name" value="Topoisom_1_prok"/>
    <property type="match status" value="1"/>
</dbReference>
<dbReference type="PROSITE" id="PS52039">
    <property type="entry name" value="TOPO_IA_2"/>
    <property type="match status" value="1"/>
</dbReference>
<dbReference type="SMART" id="SM00436">
    <property type="entry name" value="TOP1Bc"/>
    <property type="match status" value="1"/>
</dbReference>
<keyword evidence="7 8" id="KW-0413">Isomerase</keyword>
<evidence type="ECO:0000256" key="3">
    <source>
        <dbReference type="ARBA" id="ARBA00022723"/>
    </source>
</evidence>
<feature type="active site" description="O-(5'-phospho-DNA)-tyrosine intermediate" evidence="8">
    <location>
        <position position="290"/>
    </location>
</feature>
<dbReference type="Gene3D" id="1.10.460.10">
    <property type="entry name" value="Topoisomerase I, domain 2"/>
    <property type="match status" value="1"/>
</dbReference>
<dbReference type="GO" id="GO:0046872">
    <property type="term" value="F:metal ion binding"/>
    <property type="evidence" value="ECO:0007669"/>
    <property type="project" value="UniProtKB-KW"/>
</dbReference>
<feature type="region of interest" description="Interaction with DNA" evidence="8">
    <location>
        <begin position="161"/>
        <end position="166"/>
    </location>
</feature>
<keyword evidence="4" id="KW-0460">Magnesium</keyword>
<dbReference type="PATRIC" id="fig|1618994.3.peg.610"/>
<dbReference type="InterPro" id="IPR006171">
    <property type="entry name" value="TOPRIM_dom"/>
</dbReference>
<feature type="site" description="Interaction with DNA" evidence="8">
    <location>
        <position position="153"/>
    </location>
</feature>
<dbReference type="InterPro" id="IPR003602">
    <property type="entry name" value="Topo_IA_DNA-bd_dom"/>
</dbReference>
<dbReference type="PROSITE" id="PS50880">
    <property type="entry name" value="TOPRIM"/>
    <property type="match status" value="1"/>
</dbReference>
<dbReference type="GO" id="GO:0003917">
    <property type="term" value="F:DNA topoisomerase type I (single strand cut, ATP-independent) activity"/>
    <property type="evidence" value="ECO:0007669"/>
    <property type="project" value="UniProtKB-UniRule"/>
</dbReference>
<protein>
    <recommendedName>
        <fullName evidence="8">DNA topoisomerase 1</fullName>
        <ecNumber evidence="8">5.6.2.1</ecNumber>
    </recommendedName>
    <alternativeName>
        <fullName evidence="8">DNA topoisomerase I</fullName>
    </alternativeName>
</protein>
<evidence type="ECO:0000259" key="10">
    <source>
        <dbReference type="PROSITE" id="PS52039"/>
    </source>
</evidence>
<keyword evidence="3" id="KW-0479">Metal-binding</keyword>
<feature type="domain" description="Toprim" evidence="9">
    <location>
        <begin position="1"/>
        <end position="111"/>
    </location>
</feature>
<dbReference type="Gene3D" id="3.40.50.140">
    <property type="match status" value="1"/>
</dbReference>
<dbReference type="SMART" id="SM00493">
    <property type="entry name" value="TOPRIM"/>
    <property type="match status" value="1"/>
</dbReference>
<dbReference type="InterPro" id="IPR023406">
    <property type="entry name" value="Topo_IA_AS"/>
</dbReference>
<feature type="site" description="Interaction with DNA" evidence="8">
    <location>
        <position position="141"/>
    </location>
</feature>
<accession>A0A0G1Q7T9</accession>
<dbReference type="InterPro" id="IPR028612">
    <property type="entry name" value="Topoisom_1_IA"/>
</dbReference>
<evidence type="ECO:0000256" key="5">
    <source>
        <dbReference type="ARBA" id="ARBA00023029"/>
    </source>
</evidence>
<keyword evidence="5 8" id="KW-0799">Topoisomerase</keyword>
<evidence type="ECO:0000313" key="12">
    <source>
        <dbReference type="Proteomes" id="UP000034795"/>
    </source>
</evidence>
<dbReference type="InterPro" id="IPR013824">
    <property type="entry name" value="Topo_IA_cen_sub1"/>
</dbReference>
<dbReference type="STRING" id="1618994.UX57_C0008G0034"/>
<feature type="site" description="Interaction with DNA" evidence="8">
    <location>
        <position position="292"/>
    </location>
</feature>
<dbReference type="InterPro" id="IPR005733">
    <property type="entry name" value="TopoI_bac-type"/>
</dbReference>
<reference evidence="11 12" key="1">
    <citation type="journal article" date="2015" name="Nature">
        <title>rRNA introns, odd ribosomes, and small enigmatic genomes across a large radiation of phyla.</title>
        <authorList>
            <person name="Brown C.T."/>
            <person name="Hug L.A."/>
            <person name="Thomas B.C."/>
            <person name="Sharon I."/>
            <person name="Castelle C.J."/>
            <person name="Singh A."/>
            <person name="Wilkins M.J."/>
            <person name="Williams K.H."/>
            <person name="Banfield J.F."/>
        </authorList>
    </citation>
    <scope>NUCLEOTIDE SEQUENCE [LARGE SCALE GENOMIC DNA]</scope>
</reference>
<dbReference type="EC" id="5.6.2.1" evidence="8"/>
<comment type="caution">
    <text evidence="11">The sequence shown here is derived from an EMBL/GenBank/DDBJ whole genome shotgun (WGS) entry which is preliminary data.</text>
</comment>
<dbReference type="InterPro" id="IPR013497">
    <property type="entry name" value="Topo_IA_cen"/>
</dbReference>
<evidence type="ECO:0000256" key="2">
    <source>
        <dbReference type="ARBA" id="ARBA00009446"/>
    </source>
</evidence>
<dbReference type="CDD" id="cd03363">
    <property type="entry name" value="TOPRIM_TopoIA_TopoI"/>
    <property type="match status" value="1"/>
</dbReference>
<dbReference type="InterPro" id="IPR034149">
    <property type="entry name" value="TOPRIM_TopoI"/>
</dbReference>
<dbReference type="GO" id="GO:0006265">
    <property type="term" value="P:DNA topological change"/>
    <property type="evidence" value="ECO:0007669"/>
    <property type="project" value="UniProtKB-UniRule"/>
</dbReference>
<dbReference type="Pfam" id="PF01751">
    <property type="entry name" value="Toprim"/>
    <property type="match status" value="1"/>
</dbReference>
<keyword evidence="6 8" id="KW-0238">DNA-binding</keyword>
<evidence type="ECO:0000256" key="8">
    <source>
        <dbReference type="HAMAP-Rule" id="MF_00952"/>
    </source>
</evidence>
<dbReference type="CDD" id="cd00186">
    <property type="entry name" value="TOP1Ac"/>
    <property type="match status" value="1"/>
</dbReference>
<evidence type="ECO:0000256" key="7">
    <source>
        <dbReference type="ARBA" id="ARBA00023235"/>
    </source>
</evidence>
<evidence type="ECO:0000256" key="1">
    <source>
        <dbReference type="ARBA" id="ARBA00000213"/>
    </source>
</evidence>
<dbReference type="GO" id="GO:0003677">
    <property type="term" value="F:DNA binding"/>
    <property type="evidence" value="ECO:0007669"/>
    <property type="project" value="UniProtKB-KW"/>
</dbReference>
<feature type="site" description="Interaction with DNA" evidence="8">
    <location>
        <position position="146"/>
    </location>
</feature>
<comment type="similarity">
    <text evidence="2 8">Belongs to the type IA topoisomerase family.</text>
</comment>
<dbReference type="InterPro" id="IPR025589">
    <property type="entry name" value="Toprim_C_rpt"/>
</dbReference>
<comment type="subunit">
    <text evidence="8">Monomer.</text>
</comment>
<dbReference type="Gene3D" id="2.70.20.10">
    <property type="entry name" value="Topoisomerase I, domain 3"/>
    <property type="match status" value="1"/>
</dbReference>
<dbReference type="EMBL" id="LCMS01000008">
    <property type="protein sequence ID" value="KKU40922.1"/>
    <property type="molecule type" value="Genomic_DNA"/>
</dbReference>
<sequence>MQLLIVESPTKTKTISAFLGKDFQVLSSYGHIRDLPKSKTGVDVEHDFAPTYLVPNDSKKVVSALKKAAEESDTVYLATDSDREGEAIAWHIAQALELDSKKAKRITFHEITKTAIEEAIAHPRWLDMHLVNAQQTRRILDRLVGYELSPLLWRKVRSGLSAGRVQSVAVRLVVDRERERDAFKIEEYWSLDALFEKEGQTFEGKLTHAHGQKLEKLSIKNEAEAQVVLQDLASASYQVTQVEKQEVSKAPPVPFTTASLQMEANKKLGFSAKQTMKLAQDLYETGRISYMRTDSLTLADKFLGETQQYIVQTLGAAYATGPKQYKTKKKGAQEAHEAIRPTDIRVTSQEIKSPLQAQHVKLYDLIWRRTLASQLPPARVERTSVDIMAKDFVFRSTGHSVLFDGFMKIYQGAKEKWLPVLVVGDPVALSSLTPTQHFTEPPARYSDATLVKVLEEYEIGRPSTYAPTISTILDRGYVERDDQKKLKPTDIGCIVNDLLVQHFPNIVDYQFTAKMEKNLDEVAEGEMEWIPMLKQFYTPFHQNITEKMEDLKREDILPDRILGTDPATGKNIRVRSGRYGSYVQLGEEEKEKGVPKPKRVPLPRDLFFDTITVDQAQGLLALPRLVGHTKEGEPIYATIGRFGPYLKTGLLSTSLKPPFDLLTITEVQAQTLVTEAIAQKQAALTPLAEFGEDPVSHKPILLKSGRFGPYVTDGITNASLGKKLEPSQVTKEIAMELLVKKRLRPPSRFKQRSK</sequence>
<dbReference type="Pfam" id="PF01131">
    <property type="entry name" value="Topoisom_bac"/>
    <property type="match status" value="1"/>
</dbReference>
<evidence type="ECO:0000256" key="6">
    <source>
        <dbReference type="ARBA" id="ARBA00023125"/>
    </source>
</evidence>
<dbReference type="AlphaFoldDB" id="A0A0G1Q7T9"/>
<feature type="site" description="Interaction with DNA" evidence="8">
    <location>
        <position position="475"/>
    </location>
</feature>
<feature type="site" description="Interaction with DNA" evidence="8">
    <location>
        <position position="138"/>
    </location>
</feature>
<feature type="domain" description="Topo IA-type catalytic" evidence="10">
    <location>
        <begin position="127"/>
        <end position="545"/>
    </location>
</feature>
<dbReference type="InterPro" id="IPR023405">
    <property type="entry name" value="Topo_IA_core_domain"/>
</dbReference>
<dbReference type="PRINTS" id="PR00417">
    <property type="entry name" value="PRTPISMRASEI"/>
</dbReference>
<dbReference type="Pfam" id="PF13368">
    <property type="entry name" value="Toprim_C_rpt"/>
    <property type="match status" value="3"/>
</dbReference>
<proteinExistence type="inferred from homology"/>
<dbReference type="NCBIfam" id="TIGR01051">
    <property type="entry name" value="topA_bact"/>
    <property type="match status" value="1"/>
</dbReference>
<dbReference type="PANTHER" id="PTHR42785">
    <property type="entry name" value="DNA TOPOISOMERASE, TYPE IA, CORE"/>
    <property type="match status" value="1"/>
</dbReference>
<feature type="site" description="Interaction with DNA" evidence="8">
    <location>
        <position position="137"/>
    </location>
</feature>
<dbReference type="PROSITE" id="PS00396">
    <property type="entry name" value="TOPO_IA_1"/>
    <property type="match status" value="1"/>
</dbReference>
<dbReference type="SUPFAM" id="SSF56712">
    <property type="entry name" value="Prokaryotic type I DNA topoisomerase"/>
    <property type="match status" value="1"/>
</dbReference>
<gene>
    <name evidence="8" type="primary">topA</name>
    <name evidence="11" type="ORF">UX57_C0008G0034</name>
</gene>
<name>A0A0G1Q7T9_9BACT</name>
<organism evidence="11 12">
    <name type="scientific">Candidatus Uhrbacteria bacterium GW2011_GWE2_46_68</name>
    <dbReference type="NCBI Taxonomy" id="1618994"/>
    <lineage>
        <taxon>Bacteria</taxon>
        <taxon>Candidatus Uhriibacteriota</taxon>
    </lineage>
</organism>
<dbReference type="InterPro" id="IPR013825">
    <property type="entry name" value="Topo_IA_cen_sub2"/>
</dbReference>